<evidence type="ECO:0000313" key="2">
    <source>
        <dbReference type="EMBL" id="RAS67229.1"/>
    </source>
</evidence>
<accession>A0ABX9EDH1</accession>
<evidence type="ECO:0000313" key="3">
    <source>
        <dbReference type="Proteomes" id="UP000248714"/>
    </source>
</evidence>
<dbReference type="EMBL" id="QLTT01000003">
    <property type="protein sequence ID" value="RAS67229.1"/>
    <property type="molecule type" value="Genomic_DNA"/>
</dbReference>
<comment type="caution">
    <text evidence="2">The sequence shown here is derived from an EMBL/GenBank/DDBJ whole genome shotgun (WGS) entry which is preliminary data.</text>
</comment>
<proteinExistence type="predicted"/>
<reference evidence="2 3" key="1">
    <citation type="submission" date="2018-06" db="EMBL/GenBank/DDBJ databases">
        <title>Genomic Encyclopedia of Type Strains, Phase IV (KMG-IV): sequencing the most valuable type-strain genomes for metagenomic binning, comparative biology and taxonomic classification.</title>
        <authorList>
            <person name="Goeker M."/>
        </authorList>
    </citation>
    <scope>NUCLEOTIDE SEQUENCE [LARGE SCALE GENOMIC DNA]</scope>
    <source>
        <strain evidence="2 3">DSM 45479</strain>
    </source>
</reference>
<evidence type="ECO:0000256" key="1">
    <source>
        <dbReference type="SAM" id="MobiDB-lite"/>
    </source>
</evidence>
<feature type="region of interest" description="Disordered" evidence="1">
    <location>
        <begin position="186"/>
        <end position="205"/>
    </location>
</feature>
<protein>
    <submittedName>
        <fullName evidence="2">Uncharacterized protein</fullName>
    </submittedName>
</protein>
<name>A0ABX9EDH1_9PSEU</name>
<keyword evidence="3" id="KW-1185">Reference proteome</keyword>
<dbReference type="Proteomes" id="UP000248714">
    <property type="component" value="Unassembled WGS sequence"/>
</dbReference>
<gene>
    <name evidence="2" type="ORF">C8D87_103568</name>
</gene>
<organism evidence="2 3">
    <name type="scientific">Lentzea atacamensis</name>
    <dbReference type="NCBI Taxonomy" id="531938"/>
    <lineage>
        <taxon>Bacteria</taxon>
        <taxon>Bacillati</taxon>
        <taxon>Actinomycetota</taxon>
        <taxon>Actinomycetes</taxon>
        <taxon>Pseudonocardiales</taxon>
        <taxon>Pseudonocardiaceae</taxon>
        <taxon>Lentzea</taxon>
    </lineage>
</organism>
<feature type="region of interest" description="Disordered" evidence="1">
    <location>
        <begin position="1"/>
        <end position="22"/>
    </location>
</feature>
<sequence>MAQERTDTLKQGQAVPDDVRTGDRRSACQRLVGAVAPDLGRAGGELADIGLLHADLLRLAARPHQLADEHAGVDEECVHIGLAQRIGHGDEASFDGESVAVELGAEPFDGFGVVMLLALGDECAHGVAELVVGALGQARTFDIDDDVVTEAELAAHRATCLRLAGQHDELGGTRLPGEPPLVPNAFRLPARGPANGRRQNSTSLREAAWCSAPRGRKLWA</sequence>